<comment type="subcellular location">
    <subcellularLocation>
        <location evidence="1">Membrane</location>
        <topology evidence="1">Multi-pass membrane protein</topology>
    </subcellularLocation>
</comment>
<evidence type="ECO:0000256" key="4">
    <source>
        <dbReference type="ARBA" id="ARBA00022989"/>
    </source>
</evidence>
<evidence type="ECO:0000313" key="7">
    <source>
        <dbReference type="EMBL" id="OPJ61056.1"/>
    </source>
</evidence>
<evidence type="ECO:0000256" key="1">
    <source>
        <dbReference type="ARBA" id="ARBA00004141"/>
    </source>
</evidence>
<keyword evidence="8" id="KW-1185">Reference proteome</keyword>
<dbReference type="CDD" id="cd12827">
    <property type="entry name" value="EcCorA_ZntB-like_u2"/>
    <property type="match status" value="1"/>
</dbReference>
<feature type="transmembrane region" description="Helical" evidence="6">
    <location>
        <begin position="292"/>
        <end position="312"/>
    </location>
</feature>
<dbReference type="SUPFAM" id="SSF144083">
    <property type="entry name" value="Magnesium transport protein CorA, transmembrane region"/>
    <property type="match status" value="1"/>
</dbReference>
<gene>
    <name evidence="7" type="primary">corA_2</name>
    <name evidence="7" type="ORF">CLORY_24490</name>
</gene>
<protein>
    <submittedName>
        <fullName evidence="7">Magnesium transport protein CorA</fullName>
    </submittedName>
</protein>
<organism evidence="7 8">
    <name type="scientific">Clostridium oryzae</name>
    <dbReference type="NCBI Taxonomy" id="1450648"/>
    <lineage>
        <taxon>Bacteria</taxon>
        <taxon>Bacillati</taxon>
        <taxon>Bacillota</taxon>
        <taxon>Clostridia</taxon>
        <taxon>Eubacteriales</taxon>
        <taxon>Clostridiaceae</taxon>
        <taxon>Clostridium</taxon>
    </lineage>
</organism>
<evidence type="ECO:0000313" key="8">
    <source>
        <dbReference type="Proteomes" id="UP000190080"/>
    </source>
</evidence>
<dbReference type="PANTHER" id="PTHR47891:SF2">
    <property type="entry name" value="MAGNESIUM AND COBALT TRANSPORTER"/>
    <property type="match status" value="1"/>
</dbReference>
<keyword evidence="3 6" id="KW-0812">Transmembrane</keyword>
<dbReference type="SUPFAM" id="SSF143865">
    <property type="entry name" value="CorA soluble domain-like"/>
    <property type="match status" value="1"/>
</dbReference>
<dbReference type="STRING" id="1450648.CLORY_24490"/>
<dbReference type="GO" id="GO:0046873">
    <property type="term" value="F:metal ion transmembrane transporter activity"/>
    <property type="evidence" value="ECO:0007669"/>
    <property type="project" value="InterPro"/>
</dbReference>
<reference evidence="7 8" key="1">
    <citation type="submission" date="2017-03" db="EMBL/GenBank/DDBJ databases">
        <title>Genome sequence of Clostridium oryzae DSM 28571.</title>
        <authorList>
            <person name="Poehlein A."/>
            <person name="Daniel R."/>
        </authorList>
    </citation>
    <scope>NUCLEOTIDE SEQUENCE [LARGE SCALE GENOMIC DNA]</scope>
    <source>
        <strain evidence="7 8">DSM 28571</strain>
    </source>
</reference>
<feature type="transmembrane region" description="Helical" evidence="6">
    <location>
        <begin position="256"/>
        <end position="280"/>
    </location>
</feature>
<dbReference type="EMBL" id="MZGV01000025">
    <property type="protein sequence ID" value="OPJ61056.1"/>
    <property type="molecule type" value="Genomic_DNA"/>
</dbReference>
<dbReference type="AlphaFoldDB" id="A0A1V4IMB3"/>
<dbReference type="InterPro" id="IPR047199">
    <property type="entry name" value="CorA-like"/>
</dbReference>
<dbReference type="InterPro" id="IPR045863">
    <property type="entry name" value="CorA_TM1_TM2"/>
</dbReference>
<dbReference type="InterPro" id="IPR045861">
    <property type="entry name" value="CorA_cytoplasmic_dom"/>
</dbReference>
<dbReference type="RefSeq" id="WP_079424826.1">
    <property type="nucleotide sequence ID" value="NZ_MZGV01000025.1"/>
</dbReference>
<evidence type="ECO:0000256" key="2">
    <source>
        <dbReference type="ARBA" id="ARBA00009765"/>
    </source>
</evidence>
<sequence>MINIYKSYDGQSNSLQEIENIEAGCWINIVAPTNQELSFISKKTNVPLEFLRAPLDDEETSRLETEDNNVLVIVDIPFTEMEDNSLTYDSYPLAIIHTEKEIITVCLKNSKILTDFIDGKVRSFFTFKRSRFILQILYRVATYYLLYLRQIDKKSLMFEKKLHKSMRNRELILLLSLEKSLVYFSTSLKSNEITLEKMLKLEFITRYEEDKDVLEDVIIENKQAIEMANIYSNILSGTMDAFASVISTNLNIVMKLLASVTIVMSIPNMISGLFGMNVTGIPFAVGSSAFKYGFWAVCAIVVCICCITIIILNKKDMF</sequence>
<keyword evidence="5 6" id="KW-0472">Membrane</keyword>
<dbReference type="Proteomes" id="UP000190080">
    <property type="component" value="Unassembled WGS sequence"/>
</dbReference>
<evidence type="ECO:0000256" key="3">
    <source>
        <dbReference type="ARBA" id="ARBA00022692"/>
    </source>
</evidence>
<comment type="caution">
    <text evidence="7">The sequence shown here is derived from an EMBL/GenBank/DDBJ whole genome shotgun (WGS) entry which is preliminary data.</text>
</comment>
<comment type="similarity">
    <text evidence="2">Belongs to the CorA metal ion transporter (MIT) (TC 1.A.35) family.</text>
</comment>
<dbReference type="InterPro" id="IPR002523">
    <property type="entry name" value="MgTranspt_CorA/ZnTranspt_ZntB"/>
</dbReference>
<dbReference type="OrthoDB" id="9803416at2"/>
<evidence type="ECO:0000256" key="6">
    <source>
        <dbReference type="SAM" id="Phobius"/>
    </source>
</evidence>
<dbReference type="Gene3D" id="3.30.460.20">
    <property type="entry name" value="CorA soluble domain-like"/>
    <property type="match status" value="1"/>
</dbReference>
<evidence type="ECO:0000256" key="5">
    <source>
        <dbReference type="ARBA" id="ARBA00023136"/>
    </source>
</evidence>
<name>A0A1V4IMB3_9CLOT</name>
<keyword evidence="4 6" id="KW-1133">Transmembrane helix</keyword>
<dbReference type="Pfam" id="PF01544">
    <property type="entry name" value="CorA"/>
    <property type="match status" value="1"/>
</dbReference>
<dbReference type="Gene3D" id="1.20.58.340">
    <property type="entry name" value="Magnesium transport protein CorA, transmembrane region"/>
    <property type="match status" value="2"/>
</dbReference>
<dbReference type="GO" id="GO:0016020">
    <property type="term" value="C:membrane"/>
    <property type="evidence" value="ECO:0007669"/>
    <property type="project" value="UniProtKB-SubCell"/>
</dbReference>
<accession>A0A1V4IMB3</accession>
<dbReference type="PANTHER" id="PTHR47891">
    <property type="entry name" value="TRANSPORTER-RELATED"/>
    <property type="match status" value="1"/>
</dbReference>
<proteinExistence type="inferred from homology"/>